<gene>
    <name evidence="1" type="ORF">GPUH_LOCUS2223</name>
</gene>
<reference evidence="1 2" key="2">
    <citation type="submission" date="2018-11" db="EMBL/GenBank/DDBJ databases">
        <authorList>
            <consortium name="Pathogen Informatics"/>
        </authorList>
    </citation>
    <scope>NUCLEOTIDE SEQUENCE [LARGE SCALE GENOMIC DNA]</scope>
</reference>
<dbReference type="WBParaSite" id="GPUH_0000222901-mRNA-1">
    <property type="protein sequence ID" value="GPUH_0000222901-mRNA-1"/>
    <property type="gene ID" value="GPUH_0000222901"/>
</dbReference>
<protein>
    <submittedName>
        <fullName evidence="1 3">Uncharacterized protein</fullName>
    </submittedName>
</protein>
<keyword evidence="2" id="KW-1185">Reference proteome</keyword>
<dbReference type="EMBL" id="UYRT01003197">
    <property type="protein sequence ID" value="VDK32904.1"/>
    <property type="molecule type" value="Genomic_DNA"/>
</dbReference>
<name>A0A183D0I3_9BILA</name>
<organism evidence="3">
    <name type="scientific">Gongylonema pulchrum</name>
    <dbReference type="NCBI Taxonomy" id="637853"/>
    <lineage>
        <taxon>Eukaryota</taxon>
        <taxon>Metazoa</taxon>
        <taxon>Ecdysozoa</taxon>
        <taxon>Nematoda</taxon>
        <taxon>Chromadorea</taxon>
        <taxon>Rhabditida</taxon>
        <taxon>Spirurina</taxon>
        <taxon>Spiruromorpha</taxon>
        <taxon>Spiruroidea</taxon>
        <taxon>Gongylonematidae</taxon>
        <taxon>Gongylonema</taxon>
    </lineage>
</organism>
<dbReference type="Proteomes" id="UP000271098">
    <property type="component" value="Unassembled WGS sequence"/>
</dbReference>
<proteinExistence type="predicted"/>
<evidence type="ECO:0000313" key="1">
    <source>
        <dbReference type="EMBL" id="VDK32904.1"/>
    </source>
</evidence>
<evidence type="ECO:0000313" key="3">
    <source>
        <dbReference type="WBParaSite" id="GPUH_0000222901-mRNA-1"/>
    </source>
</evidence>
<dbReference type="AlphaFoldDB" id="A0A183D0I3"/>
<accession>A0A183D0I3</accession>
<sequence>MDAESPSGPVSTNSILVNMVENVDADERDEKILLDKIKTEIPDEDSCQYSSIKATASCSNALINLLVSSKNRTVEENRPSSSVKRNASGWRTLTVRELLGLGSVRRQKAKCSLRFQCQSSGTLFLVGVWAKTV</sequence>
<reference evidence="3" key="1">
    <citation type="submission" date="2016-06" db="UniProtKB">
        <authorList>
            <consortium name="WormBaseParasite"/>
        </authorList>
    </citation>
    <scope>IDENTIFICATION</scope>
</reference>
<evidence type="ECO:0000313" key="2">
    <source>
        <dbReference type="Proteomes" id="UP000271098"/>
    </source>
</evidence>